<dbReference type="PANTHER" id="PTHR47245">
    <property type="entry name" value="PEPTIDYLPROLYL ISOMERASE"/>
    <property type="match status" value="1"/>
</dbReference>
<dbReference type="InterPro" id="IPR000297">
    <property type="entry name" value="PPIase_PpiC"/>
</dbReference>
<reference evidence="3 4" key="1">
    <citation type="journal article" date="2016" name="C (Basel)">
        <title>Selective Growth of and Electricity Production by Marine Exoelectrogenic Bacteria in Self-Aggregated Hydrogel of Microbially Reduced Graphene Oxide.</title>
        <authorList>
            <person name="Yoshida N."/>
            <person name="Goto Y."/>
            <person name="Miyata Y."/>
        </authorList>
    </citation>
    <scope>NUCLEOTIDE SEQUENCE [LARGE SCALE GENOMIC DNA]</scope>
    <source>
        <strain evidence="3 4">NIT-T3</strain>
    </source>
</reference>
<dbReference type="Gene3D" id="1.10.8.1040">
    <property type="match status" value="1"/>
</dbReference>
<evidence type="ECO:0000313" key="4">
    <source>
        <dbReference type="Proteomes" id="UP001319827"/>
    </source>
</evidence>
<dbReference type="InterPro" id="IPR046357">
    <property type="entry name" value="PPIase_dom_sf"/>
</dbReference>
<dbReference type="PROSITE" id="PS50198">
    <property type="entry name" value="PPIC_PPIASE_2"/>
    <property type="match status" value="1"/>
</dbReference>
<evidence type="ECO:0000256" key="1">
    <source>
        <dbReference type="PROSITE-ProRule" id="PRU00278"/>
    </source>
</evidence>
<feature type="domain" description="PpiC" evidence="2">
    <location>
        <begin position="232"/>
        <end position="333"/>
    </location>
</feature>
<dbReference type="SUPFAM" id="SSF109998">
    <property type="entry name" value="Triger factor/SurA peptide-binding domain-like"/>
    <property type="match status" value="1"/>
</dbReference>
<evidence type="ECO:0000259" key="2">
    <source>
        <dbReference type="PROSITE" id="PS50198"/>
    </source>
</evidence>
<proteinExistence type="predicted"/>
<sequence>MRKVYSPWQTTEGVRQSFGQPREAIPNECRPTEQRILMQMTFHPGSRQGSTPTRMFLRGKLVAAAALVLLAGLAQAPVCAAADETAAPGPDAQVVVAKVNDQPIYSAQIAPAVEKSLGKYRNFGVQNPSEQYVNSIKAKVLEEFIAAELLYQAAQKLPIADLKERVSKQIEALKGSHRQDLRSKSDDELADIARRQIVIGEYMNRNELLDPQVPEEQIREYFEKNKVAFTANEAVNVRHILIAASREDAPETRNNALEKALKARQEIVDGRPFEEVAKEVSDCNSAPGGGQLGYQERGFMPKEFDEVAFAAEPAVLSQPVETQYGYHVLEVLEHRQSGVRPYEEVRDFIGKFLSGQLREQNLAAHLKKLREQAKVEILLN</sequence>
<dbReference type="PANTHER" id="PTHR47245:SF2">
    <property type="entry name" value="PEPTIDYL-PROLYL CIS-TRANS ISOMERASE HP_0175-RELATED"/>
    <property type="match status" value="1"/>
</dbReference>
<evidence type="ECO:0000313" key="3">
    <source>
        <dbReference type="EMBL" id="BCR03792.1"/>
    </source>
</evidence>
<dbReference type="InterPro" id="IPR023058">
    <property type="entry name" value="PPIase_PpiC_CS"/>
</dbReference>
<dbReference type="InterPro" id="IPR027304">
    <property type="entry name" value="Trigger_fact/SurA_dom_sf"/>
</dbReference>
<dbReference type="Pfam" id="PF00639">
    <property type="entry name" value="Rotamase"/>
    <property type="match status" value="1"/>
</dbReference>
<dbReference type="Proteomes" id="UP001319827">
    <property type="component" value="Chromosome"/>
</dbReference>
<dbReference type="SUPFAM" id="SSF54534">
    <property type="entry name" value="FKBP-like"/>
    <property type="match status" value="1"/>
</dbReference>
<dbReference type="EMBL" id="AP024355">
    <property type="protein sequence ID" value="BCR03792.1"/>
    <property type="molecule type" value="Genomic_DNA"/>
</dbReference>
<dbReference type="Pfam" id="PF13624">
    <property type="entry name" value="SurA_N_3"/>
    <property type="match status" value="1"/>
</dbReference>
<dbReference type="PROSITE" id="PS01096">
    <property type="entry name" value="PPIC_PPIASE_1"/>
    <property type="match status" value="1"/>
</dbReference>
<accession>A0ABN6DUN7</accession>
<protein>
    <submittedName>
        <fullName evidence="3">Peptidylprolyl isomerase</fullName>
    </submittedName>
</protein>
<keyword evidence="1 3" id="KW-0413">Isomerase</keyword>
<organism evidence="3 4">
    <name type="scientific">Desulfuromonas versatilis</name>
    <dbReference type="NCBI Taxonomy" id="2802975"/>
    <lineage>
        <taxon>Bacteria</taxon>
        <taxon>Pseudomonadati</taxon>
        <taxon>Thermodesulfobacteriota</taxon>
        <taxon>Desulfuromonadia</taxon>
        <taxon>Desulfuromonadales</taxon>
        <taxon>Desulfuromonadaceae</taxon>
        <taxon>Desulfuromonas</taxon>
    </lineage>
</organism>
<gene>
    <name evidence="3" type="ORF">DESUT3_08610</name>
</gene>
<dbReference type="GO" id="GO:0016853">
    <property type="term" value="F:isomerase activity"/>
    <property type="evidence" value="ECO:0007669"/>
    <property type="project" value="UniProtKB-KW"/>
</dbReference>
<keyword evidence="1" id="KW-0697">Rotamase</keyword>
<reference evidence="3 4" key="2">
    <citation type="journal article" date="2021" name="Int. J. Syst. Evol. Microbiol.">
        <title>Isolation and Polyphasic Characterization of Desulfuromonas versatilis sp. Nov., an Electrogenic Bacteria Capable of Versatile Metabolism Isolated from a Graphene Oxide-Reducing Enrichment Culture.</title>
        <authorList>
            <person name="Xie L."/>
            <person name="Yoshida N."/>
            <person name="Ishii S."/>
            <person name="Meng L."/>
        </authorList>
    </citation>
    <scope>NUCLEOTIDE SEQUENCE [LARGE SCALE GENOMIC DNA]</scope>
    <source>
        <strain evidence="3 4">NIT-T3</strain>
    </source>
</reference>
<name>A0ABN6DUN7_9BACT</name>
<dbReference type="InterPro" id="IPR050245">
    <property type="entry name" value="PrsA_foldase"/>
</dbReference>
<keyword evidence="4" id="KW-1185">Reference proteome</keyword>
<dbReference type="Gene3D" id="3.10.50.40">
    <property type="match status" value="1"/>
</dbReference>